<dbReference type="InterPro" id="IPR001316">
    <property type="entry name" value="Pept_S1A_streptogrisin"/>
</dbReference>
<evidence type="ECO:0000256" key="4">
    <source>
        <dbReference type="ARBA" id="ARBA00022801"/>
    </source>
</evidence>
<evidence type="ECO:0000256" key="8">
    <source>
        <dbReference type="SAM" id="SignalP"/>
    </source>
</evidence>
<dbReference type="Gene3D" id="2.40.10.10">
    <property type="entry name" value="Trypsin-like serine proteases"/>
    <property type="match status" value="2"/>
</dbReference>
<keyword evidence="6" id="KW-0865">Zymogen</keyword>
<keyword evidence="3 8" id="KW-0732">Signal</keyword>
<dbReference type="Gene3D" id="2.60.120.380">
    <property type="match status" value="1"/>
</dbReference>
<keyword evidence="11" id="KW-1185">Reference proteome</keyword>
<proteinExistence type="inferred from homology"/>
<evidence type="ECO:0000313" key="10">
    <source>
        <dbReference type="EMBL" id="MDQ7906135.1"/>
    </source>
</evidence>
<evidence type="ECO:0000256" key="5">
    <source>
        <dbReference type="ARBA" id="ARBA00022825"/>
    </source>
</evidence>
<dbReference type="InterPro" id="IPR009003">
    <property type="entry name" value="Peptidase_S1_PA"/>
</dbReference>
<comment type="caution">
    <text evidence="10">The sequence shown here is derived from an EMBL/GenBank/DDBJ whole genome shotgun (WGS) entry which is preliminary data.</text>
</comment>
<dbReference type="InterPro" id="IPR035070">
    <property type="entry name" value="Streptogrisin_prodomain"/>
</dbReference>
<dbReference type="RefSeq" id="WP_308713408.1">
    <property type="nucleotide sequence ID" value="NZ_JAVHUY010000014.1"/>
</dbReference>
<evidence type="ECO:0000313" key="11">
    <source>
        <dbReference type="Proteomes" id="UP001230908"/>
    </source>
</evidence>
<protein>
    <submittedName>
        <fullName evidence="10">S1 family peptidase</fullName>
    </submittedName>
</protein>
<evidence type="ECO:0000259" key="9">
    <source>
        <dbReference type="Pfam" id="PF02983"/>
    </source>
</evidence>
<evidence type="ECO:0000256" key="2">
    <source>
        <dbReference type="ARBA" id="ARBA00022670"/>
    </source>
</evidence>
<dbReference type="Pfam" id="PF02983">
    <property type="entry name" value="Pro_Al_protease"/>
    <property type="match status" value="1"/>
</dbReference>
<dbReference type="EMBL" id="JAVHUY010000014">
    <property type="protein sequence ID" value="MDQ7906135.1"/>
    <property type="molecule type" value="Genomic_DNA"/>
</dbReference>
<keyword evidence="2" id="KW-0645">Protease</keyword>
<dbReference type="Gene3D" id="3.30.300.50">
    <property type="match status" value="2"/>
</dbReference>
<evidence type="ECO:0000256" key="6">
    <source>
        <dbReference type="ARBA" id="ARBA00023145"/>
    </source>
</evidence>
<dbReference type="InterPro" id="IPR043504">
    <property type="entry name" value="Peptidase_S1_PA_chymotrypsin"/>
</dbReference>
<keyword evidence="7" id="KW-1015">Disulfide bond</keyword>
<organism evidence="10 11">
    <name type="scientific">Phytohabitans maris</name>
    <dbReference type="NCBI Taxonomy" id="3071409"/>
    <lineage>
        <taxon>Bacteria</taxon>
        <taxon>Bacillati</taxon>
        <taxon>Actinomycetota</taxon>
        <taxon>Actinomycetes</taxon>
        <taxon>Micromonosporales</taxon>
        <taxon>Micromonosporaceae</taxon>
    </lineage>
</organism>
<dbReference type="PRINTS" id="PR00861">
    <property type="entry name" value="ALYTICPTASE"/>
</dbReference>
<dbReference type="SUPFAM" id="SSF50494">
    <property type="entry name" value="Trypsin-like serine proteases"/>
    <property type="match status" value="1"/>
</dbReference>
<reference evidence="10 11" key="1">
    <citation type="submission" date="2023-08" db="EMBL/GenBank/DDBJ databases">
        <title>Phytohabitans sansha sp. nov., isolated from marine sediment.</title>
        <authorList>
            <person name="Zhao Y."/>
            <person name="Yi K."/>
        </authorList>
    </citation>
    <scope>NUCLEOTIDE SEQUENCE [LARGE SCALE GENOMIC DNA]</scope>
    <source>
        <strain evidence="10 11">ZYX-F-186</strain>
    </source>
</reference>
<dbReference type="InterPro" id="IPR004236">
    <property type="entry name" value="Pept_S1_alpha_lytic"/>
</dbReference>
<evidence type="ECO:0000256" key="7">
    <source>
        <dbReference type="ARBA" id="ARBA00023157"/>
    </source>
</evidence>
<feature type="signal peptide" evidence="8">
    <location>
        <begin position="1"/>
        <end position="20"/>
    </location>
</feature>
<feature type="domain" description="Peptidase S1A alpha-lytic prodomain" evidence="9">
    <location>
        <begin position="122"/>
        <end position="177"/>
    </location>
</feature>
<evidence type="ECO:0000256" key="3">
    <source>
        <dbReference type="ARBA" id="ARBA00022729"/>
    </source>
</evidence>
<name>A0ABU0ZGE2_9ACTN</name>
<sequence length="491" mass="49393">MKRRLAMLAAALLLPAGAVALPAAPAAAAPGPGTPPAGGAASTRMLGALQRDLGLTADEARARLAREDDAARTDARLREELGAAYGGAWLTAGATSLVVAVTGAAHAAKVTAAGATAKVVTRGQAQLDAVKSTLDRNAAKAPAAAVPGWYVDVVTNTVVVLARGDATAARAFAATARSGAVRVVATGETPVPLYDVRGGDAYYMGGRCSVGFSVAGGFVTAGHCGTPGTATQGYNQVAQGTFRGSSFPGNDYAWVQVNSNWTPQPWVNDYAGGNVTVAGSTEAAVGASICRSGSTTGWRCGTIQAKNQTVNYAEGTVTGLTRTNACAEPGDSGGSWLSGQQAQGVTSGGSGNCTSGGTTYFQPVNEILTAYGLTLTTSGGGPGEPPPTGCGGYEFTRAGSLASGASGYQPDGGYYYSSASGTHRACLDGPSGVDFDLYLQKWNGSAWSTVASGTTPNPDETVSYSGTAGYYRYRVHAYSGSGSYTLGFSNP</sequence>
<dbReference type="CDD" id="cd21112">
    <property type="entry name" value="alphaLP-like"/>
    <property type="match status" value="1"/>
</dbReference>
<keyword evidence="5" id="KW-0720">Serine protease</keyword>
<evidence type="ECO:0000256" key="1">
    <source>
        <dbReference type="ARBA" id="ARBA00007664"/>
    </source>
</evidence>
<dbReference type="Proteomes" id="UP001230908">
    <property type="component" value="Unassembled WGS sequence"/>
</dbReference>
<comment type="similarity">
    <text evidence="1">Belongs to the peptidase S1 family.</text>
</comment>
<feature type="chain" id="PRO_5047021791" evidence="8">
    <location>
        <begin position="21"/>
        <end position="491"/>
    </location>
</feature>
<keyword evidence="4" id="KW-0378">Hydrolase</keyword>
<accession>A0ABU0ZGE2</accession>
<gene>
    <name evidence="10" type="ORF">RB614_16610</name>
</gene>